<organism evidence="3 4">
    <name type="scientific">Vitrella brassicaformis (strain CCMP3155)</name>
    <dbReference type="NCBI Taxonomy" id="1169540"/>
    <lineage>
        <taxon>Eukaryota</taxon>
        <taxon>Sar</taxon>
        <taxon>Alveolata</taxon>
        <taxon>Colpodellida</taxon>
        <taxon>Vitrellaceae</taxon>
        <taxon>Vitrella</taxon>
    </lineage>
</organism>
<evidence type="ECO:0000256" key="1">
    <source>
        <dbReference type="SAM" id="Phobius"/>
    </source>
</evidence>
<evidence type="ECO:0000313" key="4">
    <source>
        <dbReference type="Proteomes" id="UP000041254"/>
    </source>
</evidence>
<evidence type="ECO:0008006" key="5">
    <source>
        <dbReference type="Google" id="ProtNLM"/>
    </source>
</evidence>
<dbReference type="VEuPathDB" id="CryptoDB:Vbra_12610"/>
<keyword evidence="1" id="KW-0812">Transmembrane</keyword>
<dbReference type="OMA" id="PASITIC"/>
<gene>
    <name evidence="3" type="ORF">Vbra_12610</name>
</gene>
<feature type="transmembrane region" description="Helical" evidence="1">
    <location>
        <begin position="695"/>
        <end position="717"/>
    </location>
</feature>
<feature type="transmembrane region" description="Helical" evidence="1">
    <location>
        <begin position="637"/>
        <end position="660"/>
    </location>
</feature>
<dbReference type="InParanoid" id="A0A0G4EQ60"/>
<dbReference type="InterPro" id="IPR045122">
    <property type="entry name" value="Csc1-like"/>
</dbReference>
<keyword evidence="4" id="KW-1185">Reference proteome</keyword>
<feature type="transmembrane region" description="Helical" evidence="1">
    <location>
        <begin position="206"/>
        <end position="232"/>
    </location>
</feature>
<dbReference type="PANTHER" id="PTHR13018:SF5">
    <property type="entry name" value="RE44586P"/>
    <property type="match status" value="1"/>
</dbReference>
<dbReference type="InterPro" id="IPR009030">
    <property type="entry name" value="Growth_fac_rcpt_cys_sf"/>
</dbReference>
<keyword evidence="1" id="KW-0472">Membrane</keyword>
<feature type="transmembrane region" description="Helical" evidence="1">
    <location>
        <begin position="602"/>
        <end position="625"/>
    </location>
</feature>
<evidence type="ECO:0000256" key="2">
    <source>
        <dbReference type="SAM" id="SignalP"/>
    </source>
</evidence>
<keyword evidence="2" id="KW-0732">Signal</keyword>
<feature type="signal peptide" evidence="2">
    <location>
        <begin position="1"/>
        <end position="29"/>
    </location>
</feature>
<sequence length="1030" mass="116062">MGIRDHRMMCWLLLASVALLLQRPATSLASNLSALPVAECRRTFHIGAYQCPPECLYIAPDPFWKCAALCLEPHECRVYNPETRLPDPENLLCEPCGVSGCKECRYKHKCYKCRDGFSLSEDGATCTHWLSLVFSTMMIAAAAAIVALITYVAIMLCCATPKNRVVLEHAERHRSFSKYRDHREPHQPLYDILTDMHRSNIAGVGLGLYMNFIVFIGWCGFILLMASLTLYFTTPVSDNANSQPHGCSVKIYADALREHRGELSTNPFSGNMTEMTVVHKRQLVGGGGAARTTAKGSFGSVSIGGVDHPYGSIEAFQKAAQHMGFIVYGLIMLATCVFAAIQRCHERRFYHEDNTLANYVALARGFPRDATYEEEIRTYFEKLLGQDIVGVSIAYDLWNEGDIIERLMDRHLELRDLSQGTYSPMLSRLMLKTTDEEHNAEAEELRLLREKALQVESSGYAFVVFHTDSSKWRAVDIFADLRERETDAEAAVAEAEVFDEDEDLDGSLVAEREAERDRLAVWRFRGKYQIHLKDFPMEPTMIQWENFGLGKPERLLRFFWGICVMCISVFVWSIIFYGPYAFYYTALTQVPGKRPSFLEDTFLGLIIAVGNGIMGEIVFRVGYWVGFQRKDSVDKYILVLNYITVMVNTLLDLYLGYVAAEGRVRDNAFLGQRHTGEEGHFAEITFGLLIPGTLVLPYLALPLVTHLAPWLVGRWVLRYSKRDMAARPAEKMLEPPIVDLPCKYGDLVINASVCLVMLFLVTDLAWPIFLFLIVFCIYTYWMDKWLFLRHSKRTFFSTSAVDDMVLRMWVVPTGVLAACPVYWGARRQVWEWWYIPIAIAAHTVVYGLLLEVLIPWLVPLYKDEKDEVYDEVRSYLPYDAFNTNPIHVLKSQQGATTDEAPLVYYEPGKDYLQGERFGSYEAETMTCQECCGGFRLQQRQQRLLMSHSHSPSPVASATQLPYSAAPQTQTRGWGWGSPSPIISTVWRAPGVGYARAPRIEPAGAVRGAGVGAVGGGGGGGGYVSVARGYV</sequence>
<protein>
    <recommendedName>
        <fullName evidence="5">TNFR-Cys domain-containing protein</fullName>
    </recommendedName>
</protein>
<dbReference type="Proteomes" id="UP000041254">
    <property type="component" value="Unassembled WGS sequence"/>
</dbReference>
<dbReference type="OrthoDB" id="420358at2759"/>
<feature type="transmembrane region" description="Helical" evidence="1">
    <location>
        <begin position="319"/>
        <end position="341"/>
    </location>
</feature>
<dbReference type="GO" id="GO:0005227">
    <property type="term" value="F:calcium-activated cation channel activity"/>
    <property type="evidence" value="ECO:0007669"/>
    <property type="project" value="InterPro"/>
</dbReference>
<accession>A0A0G4EQ60</accession>
<keyword evidence="1" id="KW-1133">Transmembrane helix</keyword>
<feature type="transmembrane region" description="Helical" evidence="1">
    <location>
        <begin position="764"/>
        <end position="783"/>
    </location>
</feature>
<reference evidence="3 4" key="1">
    <citation type="submission" date="2014-11" db="EMBL/GenBank/DDBJ databases">
        <authorList>
            <person name="Zhu J."/>
            <person name="Qi W."/>
            <person name="Song R."/>
        </authorList>
    </citation>
    <scope>NUCLEOTIDE SEQUENCE [LARGE SCALE GENOMIC DNA]</scope>
</reference>
<feature type="transmembrane region" description="Helical" evidence="1">
    <location>
        <begin position="129"/>
        <end position="154"/>
    </location>
</feature>
<feature type="transmembrane region" description="Helical" evidence="1">
    <location>
        <begin position="835"/>
        <end position="858"/>
    </location>
</feature>
<feature type="transmembrane region" description="Helical" evidence="1">
    <location>
        <begin position="804"/>
        <end position="823"/>
    </location>
</feature>
<dbReference type="SUPFAM" id="SSF57184">
    <property type="entry name" value="Growth factor receptor domain"/>
    <property type="match status" value="1"/>
</dbReference>
<dbReference type="PANTHER" id="PTHR13018">
    <property type="entry name" value="PROBABLE MEMBRANE PROTEIN DUF221-RELATED"/>
    <property type="match status" value="1"/>
</dbReference>
<dbReference type="GO" id="GO:0005886">
    <property type="term" value="C:plasma membrane"/>
    <property type="evidence" value="ECO:0007669"/>
    <property type="project" value="TreeGrafter"/>
</dbReference>
<proteinExistence type="predicted"/>
<dbReference type="EMBL" id="CDMY01000283">
    <property type="protein sequence ID" value="CEL99542.1"/>
    <property type="molecule type" value="Genomic_DNA"/>
</dbReference>
<dbReference type="AlphaFoldDB" id="A0A0G4EQ60"/>
<name>A0A0G4EQ60_VITBC</name>
<dbReference type="PhylomeDB" id="A0A0G4EQ60"/>
<evidence type="ECO:0000313" key="3">
    <source>
        <dbReference type="EMBL" id="CEL99542.1"/>
    </source>
</evidence>
<feature type="transmembrane region" description="Helical" evidence="1">
    <location>
        <begin position="558"/>
        <end position="582"/>
    </location>
</feature>
<feature type="chain" id="PRO_5005187677" description="TNFR-Cys domain-containing protein" evidence="2">
    <location>
        <begin position="30"/>
        <end position="1030"/>
    </location>
</feature>